<proteinExistence type="inferred from homology"/>
<evidence type="ECO:0000256" key="7">
    <source>
        <dbReference type="RuleBase" id="RU366032"/>
    </source>
</evidence>
<dbReference type="PANTHER" id="PTHR11947:SF25">
    <property type="entry name" value="[PYRUVATE DEHYDROGENASE (ACETYL-TRANSFERRING)] KINASE 2, MITOCHONDRIAL"/>
    <property type="match status" value="1"/>
</dbReference>
<dbReference type="Gene3D" id="3.30.565.10">
    <property type="entry name" value="Histidine kinase-like ATPase, C-terminal domain"/>
    <property type="match status" value="1"/>
</dbReference>
<dbReference type="InterPro" id="IPR036890">
    <property type="entry name" value="HATPase_C_sf"/>
</dbReference>
<keyword evidence="4 7" id="KW-0418">Kinase</keyword>
<evidence type="ECO:0000259" key="8">
    <source>
        <dbReference type="Pfam" id="PF10436"/>
    </source>
</evidence>
<evidence type="ECO:0000313" key="9">
    <source>
        <dbReference type="EMBL" id="ORX46339.1"/>
    </source>
</evidence>
<comment type="similarity">
    <text evidence="1 7">Belongs to the PDK/BCKDK protein kinase family.</text>
</comment>
<evidence type="ECO:0000256" key="4">
    <source>
        <dbReference type="ARBA" id="ARBA00022777"/>
    </source>
</evidence>
<organism evidence="9 10">
    <name type="scientific">Hesseltinella vesiculosa</name>
    <dbReference type="NCBI Taxonomy" id="101127"/>
    <lineage>
        <taxon>Eukaryota</taxon>
        <taxon>Fungi</taxon>
        <taxon>Fungi incertae sedis</taxon>
        <taxon>Mucoromycota</taxon>
        <taxon>Mucoromycotina</taxon>
        <taxon>Mucoromycetes</taxon>
        <taxon>Mucorales</taxon>
        <taxon>Cunninghamellaceae</taxon>
        <taxon>Hesseltinella</taxon>
    </lineage>
</organism>
<dbReference type="GO" id="GO:0004740">
    <property type="term" value="F:pyruvate dehydrogenase (acetyl-transferring) kinase activity"/>
    <property type="evidence" value="ECO:0007669"/>
    <property type="project" value="TreeGrafter"/>
</dbReference>
<keyword evidence="6 7" id="KW-0496">Mitochondrion</keyword>
<name>A0A1X2G6J7_9FUNG</name>
<dbReference type="SUPFAM" id="SSF55874">
    <property type="entry name" value="ATPase domain of HSP90 chaperone/DNA topoisomerase II/histidine kinase"/>
    <property type="match status" value="1"/>
</dbReference>
<keyword evidence="3 7" id="KW-0547">Nucleotide-binding</keyword>
<evidence type="ECO:0000313" key="10">
    <source>
        <dbReference type="Proteomes" id="UP000242146"/>
    </source>
</evidence>
<keyword evidence="2 7" id="KW-0808">Transferase</keyword>
<keyword evidence="5 7" id="KW-0067">ATP-binding</keyword>
<dbReference type="GO" id="GO:0010906">
    <property type="term" value="P:regulation of glucose metabolic process"/>
    <property type="evidence" value="ECO:0007669"/>
    <property type="project" value="TreeGrafter"/>
</dbReference>
<dbReference type="AlphaFoldDB" id="A0A1X2G6J7"/>
<dbReference type="InterPro" id="IPR018955">
    <property type="entry name" value="BCDHK/PDK_N"/>
</dbReference>
<evidence type="ECO:0000256" key="1">
    <source>
        <dbReference type="ARBA" id="ARBA00006155"/>
    </source>
</evidence>
<dbReference type="InterPro" id="IPR036784">
    <property type="entry name" value="AK/P_DHK_N_sf"/>
</dbReference>
<dbReference type="EMBL" id="MCGT01000038">
    <property type="protein sequence ID" value="ORX46339.1"/>
    <property type="molecule type" value="Genomic_DNA"/>
</dbReference>
<dbReference type="PANTHER" id="PTHR11947">
    <property type="entry name" value="PYRUVATE DEHYDROGENASE KINASE"/>
    <property type="match status" value="1"/>
</dbReference>
<comment type="caution">
    <text evidence="9">The sequence shown here is derived from an EMBL/GenBank/DDBJ whole genome shotgun (WGS) entry which is preliminary data.</text>
</comment>
<gene>
    <name evidence="9" type="ORF">DM01DRAFT_1327888</name>
</gene>
<reference evidence="9 10" key="1">
    <citation type="submission" date="2016-07" db="EMBL/GenBank/DDBJ databases">
        <title>Pervasive Adenine N6-methylation of Active Genes in Fungi.</title>
        <authorList>
            <consortium name="DOE Joint Genome Institute"/>
            <person name="Mondo S.J."/>
            <person name="Dannebaum R.O."/>
            <person name="Kuo R.C."/>
            <person name="Labutti K."/>
            <person name="Haridas S."/>
            <person name="Kuo A."/>
            <person name="Salamov A."/>
            <person name="Ahrendt S.R."/>
            <person name="Lipzen A."/>
            <person name="Sullivan W."/>
            <person name="Andreopoulos W.B."/>
            <person name="Clum A."/>
            <person name="Lindquist E."/>
            <person name="Daum C."/>
            <person name="Ramamoorthy G.K."/>
            <person name="Gryganskyi A."/>
            <person name="Culley D."/>
            <person name="Magnuson J.K."/>
            <person name="James T.Y."/>
            <person name="O'Malley M.A."/>
            <person name="Stajich J.E."/>
            <person name="Spatafora J.W."/>
            <person name="Visel A."/>
            <person name="Grigoriev I.V."/>
        </authorList>
    </citation>
    <scope>NUCLEOTIDE SEQUENCE [LARGE SCALE GENOMIC DNA]</scope>
    <source>
        <strain evidence="9 10">NRRL 3301</strain>
    </source>
</reference>
<feature type="domain" description="Branched-chain alpha-ketoacid dehydrogenase kinase/Pyruvate dehydrogenase kinase N-terminal" evidence="8">
    <location>
        <begin position="37"/>
        <end position="179"/>
    </location>
</feature>
<dbReference type="Proteomes" id="UP000242146">
    <property type="component" value="Unassembled WGS sequence"/>
</dbReference>
<sequence>MIRVSKRLTGGSRAKVSEPQFYANKAVQEYAQFKPTPITLRQLLFYERHRTNERLLKSANYVRQELPIRIAHRLRDMQQLPFIVGMNSHILTVYQLYLDAFERLRCCKPIETLGDNARFCQTLQHSLQDHLVVIPHLALGMQECQEYITIEKRDNFMNTLLRSRISRRVLAEQHLVLSGCPPVVTSAANDDLPESGKTMVFQHCKAQQILRNCISRLEPKYPGIKMIIQQSCDVEFSYVLDHIEYILYQILRNSLCHTKSRHPSHLHACPPIYITVCANDTDVYFRISDKAGGIPASVYPQLWSFGRHGNFKNVKTWTGTINEQIANENDPAAAQLMPLGMGLPMSKVYAEFWGGDISIMTLDNFGTDAYVRIPKLGDQLEHLDEEFSASDLHSQVDSGSLAEHRKYFVIK</sequence>
<evidence type="ECO:0000256" key="2">
    <source>
        <dbReference type="ARBA" id="ARBA00022679"/>
    </source>
</evidence>
<dbReference type="OrthoDB" id="407390at2759"/>
<dbReference type="InterPro" id="IPR039028">
    <property type="entry name" value="BCKD/PDK"/>
</dbReference>
<evidence type="ECO:0000256" key="6">
    <source>
        <dbReference type="ARBA" id="ARBA00023128"/>
    </source>
</evidence>
<dbReference type="SUPFAM" id="SSF69012">
    <property type="entry name" value="alpha-ketoacid dehydrogenase kinase, N-terminal domain"/>
    <property type="match status" value="1"/>
</dbReference>
<evidence type="ECO:0000256" key="3">
    <source>
        <dbReference type="ARBA" id="ARBA00022741"/>
    </source>
</evidence>
<dbReference type="GO" id="GO:0005759">
    <property type="term" value="C:mitochondrial matrix"/>
    <property type="evidence" value="ECO:0007669"/>
    <property type="project" value="UniProtKB-SubCell"/>
</dbReference>
<dbReference type="STRING" id="101127.A0A1X2G6J7"/>
<comment type="subcellular location">
    <subcellularLocation>
        <location evidence="7">Mitochondrion matrix</location>
    </subcellularLocation>
</comment>
<protein>
    <recommendedName>
        <fullName evidence="7">Protein-serine/threonine kinase</fullName>
        <ecNumber evidence="7">2.7.11.-</ecNumber>
    </recommendedName>
</protein>
<accession>A0A1X2G6J7</accession>
<dbReference type="GO" id="GO:0005524">
    <property type="term" value="F:ATP binding"/>
    <property type="evidence" value="ECO:0007669"/>
    <property type="project" value="UniProtKB-UniRule"/>
</dbReference>
<keyword evidence="10" id="KW-1185">Reference proteome</keyword>
<dbReference type="Pfam" id="PF10436">
    <property type="entry name" value="BCDHK_Adom3"/>
    <property type="match status" value="1"/>
</dbReference>
<dbReference type="Gene3D" id="1.20.140.20">
    <property type="entry name" value="Alpha-ketoacid/pyruvate dehydrogenase kinase, N-terminal domain"/>
    <property type="match status" value="1"/>
</dbReference>
<evidence type="ECO:0000256" key="5">
    <source>
        <dbReference type="ARBA" id="ARBA00022840"/>
    </source>
</evidence>
<dbReference type="EC" id="2.7.11.-" evidence="7"/>